<dbReference type="RefSeq" id="WP_165884113.1">
    <property type="nucleotide sequence ID" value="NZ_CP035810.1"/>
</dbReference>
<accession>A0A6G8KYL9</accession>
<dbReference type="Gene3D" id="3.30.2310.20">
    <property type="entry name" value="RelE-like"/>
    <property type="match status" value="1"/>
</dbReference>
<evidence type="ECO:0000313" key="2">
    <source>
        <dbReference type="Proteomes" id="UP000501518"/>
    </source>
</evidence>
<name>A0A6G8KYL9_9MICO</name>
<dbReference type="InterPro" id="IPR035093">
    <property type="entry name" value="RelE/ParE_toxin_dom_sf"/>
</dbReference>
<organism evidence="1 2">
    <name type="scientific">Brevibacterium luteolum</name>
    <dbReference type="NCBI Taxonomy" id="199591"/>
    <lineage>
        <taxon>Bacteria</taxon>
        <taxon>Bacillati</taxon>
        <taxon>Actinomycetota</taxon>
        <taxon>Actinomycetes</taxon>
        <taxon>Micrococcales</taxon>
        <taxon>Brevibacteriaceae</taxon>
        <taxon>Brevibacterium</taxon>
    </lineage>
</organism>
<proteinExistence type="predicted"/>
<reference evidence="1 2" key="1">
    <citation type="submission" date="2019-02" db="EMBL/GenBank/DDBJ databases">
        <title>Complete Genome Sequence and Methylome Analysis of Brevibacterium luteolum NEB1784.</title>
        <authorList>
            <person name="Fomenkov A."/>
            <person name="Roberts R.J."/>
        </authorList>
    </citation>
    <scope>NUCLEOTIDE SEQUENCE [LARGE SCALE GENOMIC DNA]</scope>
    <source>
        <strain evidence="1 2">NEB1784</strain>
    </source>
</reference>
<sequence>MTIRLREHSGALADLRKAAIWYEEEGPGLGDDFIAAIDDALRRIRQFPTLAPLYTQGENGPKSAAKR</sequence>
<dbReference type="AlphaFoldDB" id="A0A6G8KYL9"/>
<protein>
    <submittedName>
        <fullName evidence="1">Type II toxin-antitoxin system RelE/ParE family toxin</fullName>
    </submittedName>
</protein>
<gene>
    <name evidence="1" type="ORF">EW640_10895</name>
</gene>
<dbReference type="EMBL" id="CP035810">
    <property type="protein sequence ID" value="QIN29723.1"/>
    <property type="molecule type" value="Genomic_DNA"/>
</dbReference>
<dbReference type="Proteomes" id="UP000501518">
    <property type="component" value="Chromosome"/>
</dbReference>
<evidence type="ECO:0000313" key="1">
    <source>
        <dbReference type="EMBL" id="QIN29723.1"/>
    </source>
</evidence>
<dbReference type="KEGG" id="blut:EW640_10895"/>